<keyword evidence="1" id="KW-0805">Transcription regulation</keyword>
<dbReference type="PROSITE" id="PS50932">
    <property type="entry name" value="HTH_LACI_2"/>
    <property type="match status" value="1"/>
</dbReference>
<evidence type="ECO:0000256" key="3">
    <source>
        <dbReference type="ARBA" id="ARBA00023163"/>
    </source>
</evidence>
<evidence type="ECO:0000259" key="4">
    <source>
        <dbReference type="PROSITE" id="PS50932"/>
    </source>
</evidence>
<dbReference type="CDD" id="cd01392">
    <property type="entry name" value="HTH_LacI"/>
    <property type="match status" value="1"/>
</dbReference>
<dbReference type="AlphaFoldDB" id="A0A399F9M5"/>
<dbReference type="Gene3D" id="1.10.260.40">
    <property type="entry name" value="lambda repressor-like DNA-binding domains"/>
    <property type="match status" value="1"/>
</dbReference>
<dbReference type="PANTHER" id="PTHR30146">
    <property type="entry name" value="LACI-RELATED TRANSCRIPTIONAL REPRESSOR"/>
    <property type="match status" value="1"/>
</dbReference>
<evidence type="ECO:0000313" key="6">
    <source>
        <dbReference type="Proteomes" id="UP000266178"/>
    </source>
</evidence>
<dbReference type="SUPFAM" id="SSF53822">
    <property type="entry name" value="Periplasmic binding protein-like I"/>
    <property type="match status" value="1"/>
</dbReference>
<dbReference type="InterPro" id="IPR010982">
    <property type="entry name" value="Lambda_DNA-bd_dom_sf"/>
</dbReference>
<dbReference type="SMART" id="SM00354">
    <property type="entry name" value="HTH_LACI"/>
    <property type="match status" value="1"/>
</dbReference>
<dbReference type="Proteomes" id="UP000266178">
    <property type="component" value="Unassembled WGS sequence"/>
</dbReference>
<dbReference type="InterPro" id="IPR028082">
    <property type="entry name" value="Peripla_BP_I"/>
</dbReference>
<dbReference type="InterPro" id="IPR046335">
    <property type="entry name" value="LacI/GalR-like_sensor"/>
</dbReference>
<proteinExistence type="predicted"/>
<keyword evidence="6" id="KW-1185">Reference proteome</keyword>
<dbReference type="GO" id="GO:0003700">
    <property type="term" value="F:DNA-binding transcription factor activity"/>
    <property type="evidence" value="ECO:0007669"/>
    <property type="project" value="TreeGrafter"/>
</dbReference>
<keyword evidence="3" id="KW-0804">Transcription</keyword>
<comment type="caution">
    <text evidence="5">The sequence shown here is derived from an EMBL/GenBank/DDBJ whole genome shotgun (WGS) entry which is preliminary data.</text>
</comment>
<dbReference type="InterPro" id="IPR000843">
    <property type="entry name" value="HTH_LacI"/>
</dbReference>
<feature type="domain" description="HTH lacI-type" evidence="4">
    <location>
        <begin position="5"/>
        <end position="59"/>
    </location>
</feature>
<gene>
    <name evidence="5" type="primary">ccpA_2</name>
    <name evidence="5" type="ORF">Mgrana_01258</name>
</gene>
<sequence length="329" mass="35540">MRKPVRIFEVAKEAGVSPGTVSKVLNGTQRMAAATEARVWKAVSKLGYQANLHAQILSTGRSRALGIVILDILNPHFTALVKGSGQVATERGYTVLLADAEENPKREQELIQSLRARTDGLILAGSRLTDQEIACLHSPEQPIVTVGRRIAGVPSVTVDEYTASLQLASYLVGLGCQRILYLAGPPFWVNQERERGYRNALEQAGLTPQVLSLTSPDLLGGEQASALLWTMQPFPDAVICYNDLAAIGLMASLKTLGVRVPQEVAVVAFGNHPLAAHLSPSLTHMEIPSRRLGELAVGLLVGLLEQPQEEPQPVIQYAVLRPRESSRIG</sequence>
<name>A0A399F9M5_9DEIN</name>
<protein>
    <submittedName>
        <fullName evidence="5">Catabolite control protein A</fullName>
    </submittedName>
</protein>
<dbReference type="Pfam" id="PF13377">
    <property type="entry name" value="Peripla_BP_3"/>
    <property type="match status" value="1"/>
</dbReference>
<dbReference type="CDD" id="cd06267">
    <property type="entry name" value="PBP1_LacI_sugar_binding-like"/>
    <property type="match status" value="1"/>
</dbReference>
<dbReference type="GO" id="GO:0000976">
    <property type="term" value="F:transcription cis-regulatory region binding"/>
    <property type="evidence" value="ECO:0007669"/>
    <property type="project" value="TreeGrafter"/>
</dbReference>
<evidence type="ECO:0000256" key="1">
    <source>
        <dbReference type="ARBA" id="ARBA00023015"/>
    </source>
</evidence>
<dbReference type="RefSeq" id="WP_119356759.1">
    <property type="nucleotide sequence ID" value="NZ_BJXM01000001.1"/>
</dbReference>
<dbReference type="PANTHER" id="PTHR30146:SF109">
    <property type="entry name" value="HTH-TYPE TRANSCRIPTIONAL REGULATOR GALS"/>
    <property type="match status" value="1"/>
</dbReference>
<dbReference type="Pfam" id="PF00356">
    <property type="entry name" value="LacI"/>
    <property type="match status" value="1"/>
</dbReference>
<dbReference type="OrthoDB" id="3180992at2"/>
<accession>A0A399F9M5</accession>
<dbReference type="EMBL" id="QWLB01000013">
    <property type="protein sequence ID" value="RIH92850.1"/>
    <property type="molecule type" value="Genomic_DNA"/>
</dbReference>
<dbReference type="SUPFAM" id="SSF47413">
    <property type="entry name" value="lambda repressor-like DNA-binding domains"/>
    <property type="match status" value="1"/>
</dbReference>
<evidence type="ECO:0000313" key="5">
    <source>
        <dbReference type="EMBL" id="RIH92850.1"/>
    </source>
</evidence>
<dbReference type="PROSITE" id="PS00356">
    <property type="entry name" value="HTH_LACI_1"/>
    <property type="match status" value="1"/>
</dbReference>
<reference evidence="5 6" key="1">
    <citation type="submission" date="2018-08" db="EMBL/GenBank/DDBJ databases">
        <title>Meiothermus granaticius genome AF-68 sequencing project.</title>
        <authorList>
            <person name="Da Costa M.S."/>
            <person name="Albuquerque L."/>
            <person name="Raposo P."/>
            <person name="Froufe H.J.C."/>
            <person name="Barroso C.S."/>
            <person name="Egas C."/>
        </authorList>
    </citation>
    <scope>NUCLEOTIDE SEQUENCE [LARGE SCALE GENOMIC DNA]</scope>
    <source>
        <strain evidence="5 6">AF-68</strain>
    </source>
</reference>
<dbReference type="Gene3D" id="3.40.50.2300">
    <property type="match status" value="2"/>
</dbReference>
<organism evidence="5 6">
    <name type="scientific">Meiothermus granaticius NBRC 107808</name>
    <dbReference type="NCBI Taxonomy" id="1227551"/>
    <lineage>
        <taxon>Bacteria</taxon>
        <taxon>Thermotogati</taxon>
        <taxon>Deinococcota</taxon>
        <taxon>Deinococci</taxon>
        <taxon>Thermales</taxon>
        <taxon>Thermaceae</taxon>
        <taxon>Meiothermus</taxon>
    </lineage>
</organism>
<keyword evidence="2" id="KW-0238">DNA-binding</keyword>
<evidence type="ECO:0000256" key="2">
    <source>
        <dbReference type="ARBA" id="ARBA00023125"/>
    </source>
</evidence>